<evidence type="ECO:0000256" key="1">
    <source>
        <dbReference type="SAM" id="MobiDB-lite"/>
    </source>
</evidence>
<dbReference type="AlphaFoldDB" id="A0AAV7MDI6"/>
<feature type="compositionally biased region" description="Basic and acidic residues" evidence="1">
    <location>
        <begin position="68"/>
        <end position="84"/>
    </location>
</feature>
<sequence>MAERREQEGALLPRTARWRSGLAALRPGLGGVKAAEALLTAVREGRKGCGSSRARDAGPTAGSPGSELEPRRTESEGCRHREPHWSPGGMVLWMAGARGAAAGPDASL</sequence>
<evidence type="ECO:0000313" key="3">
    <source>
        <dbReference type="Proteomes" id="UP001066276"/>
    </source>
</evidence>
<protein>
    <submittedName>
        <fullName evidence="2">Uncharacterized protein</fullName>
    </submittedName>
</protein>
<comment type="caution">
    <text evidence="2">The sequence shown here is derived from an EMBL/GenBank/DDBJ whole genome shotgun (WGS) entry which is preliminary data.</text>
</comment>
<reference evidence="2" key="1">
    <citation type="journal article" date="2022" name="bioRxiv">
        <title>Sequencing and chromosome-scale assembly of the giantPleurodeles waltlgenome.</title>
        <authorList>
            <person name="Brown T."/>
            <person name="Elewa A."/>
            <person name="Iarovenko S."/>
            <person name="Subramanian E."/>
            <person name="Araus A.J."/>
            <person name="Petzold A."/>
            <person name="Susuki M."/>
            <person name="Suzuki K.-i.T."/>
            <person name="Hayashi T."/>
            <person name="Toyoda A."/>
            <person name="Oliveira C."/>
            <person name="Osipova E."/>
            <person name="Leigh N.D."/>
            <person name="Simon A."/>
            <person name="Yun M.H."/>
        </authorList>
    </citation>
    <scope>NUCLEOTIDE SEQUENCE</scope>
    <source>
        <strain evidence="2">20211129_DDA</strain>
        <tissue evidence="2">Liver</tissue>
    </source>
</reference>
<proteinExistence type="predicted"/>
<feature type="region of interest" description="Disordered" evidence="1">
    <location>
        <begin position="45"/>
        <end position="86"/>
    </location>
</feature>
<name>A0AAV7MDI6_PLEWA</name>
<accession>A0AAV7MDI6</accession>
<dbReference type="EMBL" id="JANPWB010000014">
    <property type="protein sequence ID" value="KAJ1100855.1"/>
    <property type="molecule type" value="Genomic_DNA"/>
</dbReference>
<evidence type="ECO:0000313" key="2">
    <source>
        <dbReference type="EMBL" id="KAJ1100855.1"/>
    </source>
</evidence>
<keyword evidence="3" id="KW-1185">Reference proteome</keyword>
<dbReference type="Proteomes" id="UP001066276">
    <property type="component" value="Chromosome 10"/>
</dbReference>
<gene>
    <name evidence="2" type="ORF">NDU88_005930</name>
</gene>
<organism evidence="2 3">
    <name type="scientific">Pleurodeles waltl</name>
    <name type="common">Iberian ribbed newt</name>
    <dbReference type="NCBI Taxonomy" id="8319"/>
    <lineage>
        <taxon>Eukaryota</taxon>
        <taxon>Metazoa</taxon>
        <taxon>Chordata</taxon>
        <taxon>Craniata</taxon>
        <taxon>Vertebrata</taxon>
        <taxon>Euteleostomi</taxon>
        <taxon>Amphibia</taxon>
        <taxon>Batrachia</taxon>
        <taxon>Caudata</taxon>
        <taxon>Salamandroidea</taxon>
        <taxon>Salamandridae</taxon>
        <taxon>Pleurodelinae</taxon>
        <taxon>Pleurodeles</taxon>
    </lineage>
</organism>